<evidence type="ECO:0000256" key="1">
    <source>
        <dbReference type="SAM" id="MobiDB-lite"/>
    </source>
</evidence>
<organism evidence="2 3">
    <name type="scientific">Pseudoxanthomonas indica</name>
    <dbReference type="NCBI Taxonomy" id="428993"/>
    <lineage>
        <taxon>Bacteria</taxon>
        <taxon>Pseudomonadati</taxon>
        <taxon>Pseudomonadota</taxon>
        <taxon>Gammaproteobacteria</taxon>
        <taxon>Lysobacterales</taxon>
        <taxon>Lysobacteraceae</taxon>
        <taxon>Pseudoxanthomonas</taxon>
    </lineage>
</organism>
<dbReference type="CDD" id="cd18722">
    <property type="entry name" value="PIN_NicB-like"/>
    <property type="match status" value="1"/>
</dbReference>
<evidence type="ECO:0000313" key="2">
    <source>
        <dbReference type="EMBL" id="SKC80696.1"/>
    </source>
</evidence>
<keyword evidence="3" id="KW-1185">Reference proteome</keyword>
<evidence type="ECO:0000313" key="3">
    <source>
        <dbReference type="Proteomes" id="UP000190341"/>
    </source>
</evidence>
<reference evidence="2 3" key="1">
    <citation type="submission" date="2017-02" db="EMBL/GenBank/DDBJ databases">
        <authorList>
            <person name="Peterson S.W."/>
        </authorList>
    </citation>
    <scope>NUCLEOTIDE SEQUENCE [LARGE SCALE GENOMIC DNA]</scope>
    <source>
        <strain evidence="2 3">P15</strain>
    </source>
</reference>
<proteinExistence type="predicted"/>
<dbReference type="STRING" id="428993.SAMN06296058_3370"/>
<name>A0A1T5LXH8_9GAMM</name>
<sequence length="246" mass="27695">MGVPWTWLASLPCRVQTSCTTHPLSCHSVGSGLGRKNRLHGGFFMCEGFVSQITNRNATAVYIDGYNLYYGRIRGTPYKWLDVVSLFEHLLHGQNPHAELNSVRYFSAPALGRFATHGDASVLAQQDYIRALQQVHRDRFSTVMGKHSYDRHGTSLPHFEPGRPFDRTHRVKVWKLEEKQTDVNLALSLYREASTGRYHQVVGSRYANPRIGRTDTYLETATARLTEAKPHPPPSTPAPAPADVPR</sequence>
<evidence type="ECO:0008006" key="4">
    <source>
        <dbReference type="Google" id="ProtNLM"/>
    </source>
</evidence>
<dbReference type="EMBL" id="FUZV01000002">
    <property type="protein sequence ID" value="SKC80696.1"/>
    <property type="molecule type" value="Genomic_DNA"/>
</dbReference>
<dbReference type="Gene3D" id="3.40.50.1010">
    <property type="entry name" value="5'-nuclease"/>
    <property type="match status" value="1"/>
</dbReference>
<protein>
    <recommendedName>
        <fullName evidence="4">NYN domain-containing protein</fullName>
    </recommendedName>
</protein>
<accession>A0A1T5LXH8</accession>
<dbReference type="AlphaFoldDB" id="A0A1T5LXH8"/>
<feature type="region of interest" description="Disordered" evidence="1">
    <location>
        <begin position="225"/>
        <end position="246"/>
    </location>
</feature>
<dbReference type="Proteomes" id="UP000190341">
    <property type="component" value="Unassembled WGS sequence"/>
</dbReference>
<feature type="compositionally biased region" description="Pro residues" evidence="1">
    <location>
        <begin position="231"/>
        <end position="246"/>
    </location>
</feature>
<gene>
    <name evidence="2" type="ORF">SAMN06296058_3370</name>
</gene>